<name>A0A068NUA0_FIMGI</name>
<gene>
    <name evidence="1" type="ORF">OP10G_3643</name>
</gene>
<protein>
    <submittedName>
        <fullName evidence="1">Uncharacterized protein</fullName>
    </submittedName>
</protein>
<sequence>MLWRSRYEPKILRNVELPERLPDGIVLAAFDPKGLGEVSLWLRLVDSAGLLEKTQVIVFGDLQELPRIKLLLPKSLHDQLVVRKDVEGKWARLIEPDTAARAFSIVSRRGVAELIVTGPPTEDVWEEFERIACLP</sequence>
<dbReference type="EMBL" id="CP007139">
    <property type="protein sequence ID" value="AIE87011.1"/>
    <property type="molecule type" value="Genomic_DNA"/>
</dbReference>
<dbReference type="HOGENOM" id="CLU_1882689_0_0_0"/>
<proteinExistence type="predicted"/>
<evidence type="ECO:0000313" key="1">
    <source>
        <dbReference type="EMBL" id="AIE87011.1"/>
    </source>
</evidence>
<keyword evidence="2" id="KW-1185">Reference proteome</keyword>
<dbReference type="KEGG" id="fgi:OP10G_3643"/>
<dbReference type="AlphaFoldDB" id="A0A068NUA0"/>
<dbReference type="OrthoDB" id="9815221at2"/>
<evidence type="ECO:0000313" key="2">
    <source>
        <dbReference type="Proteomes" id="UP000027982"/>
    </source>
</evidence>
<accession>A0A068NUA0</accession>
<dbReference type="Proteomes" id="UP000027982">
    <property type="component" value="Chromosome"/>
</dbReference>
<dbReference type="STRING" id="661478.OP10G_3643"/>
<organism evidence="1 2">
    <name type="scientific">Fimbriimonas ginsengisoli Gsoil 348</name>
    <dbReference type="NCBI Taxonomy" id="661478"/>
    <lineage>
        <taxon>Bacteria</taxon>
        <taxon>Bacillati</taxon>
        <taxon>Armatimonadota</taxon>
        <taxon>Fimbriimonadia</taxon>
        <taxon>Fimbriimonadales</taxon>
        <taxon>Fimbriimonadaceae</taxon>
        <taxon>Fimbriimonas</taxon>
    </lineage>
</organism>
<reference evidence="1 2" key="1">
    <citation type="journal article" date="2014" name="PLoS ONE">
        <title>The first complete genome sequence of the class fimbriimonadia in the phylum armatimonadetes.</title>
        <authorList>
            <person name="Hu Z.Y."/>
            <person name="Wang Y.Z."/>
            <person name="Im W.T."/>
            <person name="Wang S.Y."/>
            <person name="Zhao G.P."/>
            <person name="Zheng H.J."/>
            <person name="Quan Z.X."/>
        </authorList>
    </citation>
    <scope>NUCLEOTIDE SEQUENCE [LARGE SCALE GENOMIC DNA]</scope>
    <source>
        <strain evidence="1">Gsoil 348</strain>
    </source>
</reference>
<dbReference type="RefSeq" id="WP_025229065.1">
    <property type="nucleotide sequence ID" value="NZ_CP007139.1"/>
</dbReference>